<dbReference type="VEuPathDB" id="VectorBase:GAUT029885"/>
<keyword evidence="2" id="KW-1185">Reference proteome</keyword>
<protein>
    <submittedName>
        <fullName evidence="1">Uncharacterized protein</fullName>
    </submittedName>
</protein>
<evidence type="ECO:0000313" key="2">
    <source>
        <dbReference type="Proteomes" id="UP000078200"/>
    </source>
</evidence>
<proteinExistence type="predicted"/>
<dbReference type="Proteomes" id="UP000078200">
    <property type="component" value="Unassembled WGS sequence"/>
</dbReference>
<dbReference type="AlphaFoldDB" id="A0A1A9V970"/>
<accession>A0A1A9V970</accession>
<organism evidence="1 2">
    <name type="scientific">Glossina austeni</name>
    <name type="common">Savannah tsetse fly</name>
    <dbReference type="NCBI Taxonomy" id="7395"/>
    <lineage>
        <taxon>Eukaryota</taxon>
        <taxon>Metazoa</taxon>
        <taxon>Ecdysozoa</taxon>
        <taxon>Arthropoda</taxon>
        <taxon>Hexapoda</taxon>
        <taxon>Insecta</taxon>
        <taxon>Pterygota</taxon>
        <taxon>Neoptera</taxon>
        <taxon>Endopterygota</taxon>
        <taxon>Diptera</taxon>
        <taxon>Brachycera</taxon>
        <taxon>Muscomorpha</taxon>
        <taxon>Hippoboscoidea</taxon>
        <taxon>Glossinidae</taxon>
        <taxon>Glossina</taxon>
    </lineage>
</organism>
<reference evidence="1" key="1">
    <citation type="submission" date="2020-05" db="UniProtKB">
        <authorList>
            <consortium name="EnsemblMetazoa"/>
        </authorList>
    </citation>
    <scope>IDENTIFICATION</scope>
    <source>
        <strain evidence="1">TTRI</strain>
    </source>
</reference>
<dbReference type="EnsemblMetazoa" id="GAUT029885-RA">
    <property type="protein sequence ID" value="GAUT029885-PA"/>
    <property type="gene ID" value="GAUT029885"/>
</dbReference>
<evidence type="ECO:0000313" key="1">
    <source>
        <dbReference type="EnsemblMetazoa" id="GAUT029885-PA"/>
    </source>
</evidence>
<name>A0A1A9V970_GLOAU</name>
<sequence length="149" mass="16900">MWSVDNINQFYALFIKSSAVAVIVKVLQLYCNNGKTTITVKRTAAASAATLVSSSFGACRIQKRKKVRLHYILKERFLVMVFESFEILLRYVLSVPCSTKTRTSTSFESISVSKIILLLPAFYHDLYLNNCIHTLQLNSNKNGYESAQF</sequence>